<feature type="compositionally biased region" description="Low complexity" evidence="1">
    <location>
        <begin position="310"/>
        <end position="323"/>
    </location>
</feature>
<proteinExistence type="predicted"/>
<accession>A0A813HKX5</accession>
<evidence type="ECO:0000256" key="1">
    <source>
        <dbReference type="SAM" id="MobiDB-lite"/>
    </source>
</evidence>
<dbReference type="EMBL" id="CAJNNV010031889">
    <property type="protein sequence ID" value="CAE8638229.1"/>
    <property type="molecule type" value="Genomic_DNA"/>
</dbReference>
<evidence type="ECO:0000313" key="3">
    <source>
        <dbReference type="Proteomes" id="UP000654075"/>
    </source>
</evidence>
<dbReference type="Proteomes" id="UP000654075">
    <property type="component" value="Unassembled WGS sequence"/>
</dbReference>
<feature type="region of interest" description="Disordered" evidence="1">
    <location>
        <begin position="310"/>
        <end position="332"/>
    </location>
</feature>
<feature type="region of interest" description="Disordered" evidence="1">
    <location>
        <begin position="650"/>
        <end position="682"/>
    </location>
</feature>
<feature type="non-terminal residue" evidence="2">
    <location>
        <position position="772"/>
    </location>
</feature>
<organism evidence="2 3">
    <name type="scientific">Polarella glacialis</name>
    <name type="common">Dinoflagellate</name>
    <dbReference type="NCBI Taxonomy" id="89957"/>
    <lineage>
        <taxon>Eukaryota</taxon>
        <taxon>Sar</taxon>
        <taxon>Alveolata</taxon>
        <taxon>Dinophyceae</taxon>
        <taxon>Suessiales</taxon>
        <taxon>Suessiaceae</taxon>
        <taxon>Polarella</taxon>
    </lineage>
</organism>
<evidence type="ECO:0000313" key="2">
    <source>
        <dbReference type="EMBL" id="CAE8638229.1"/>
    </source>
</evidence>
<keyword evidence="3" id="KW-1185">Reference proteome</keyword>
<protein>
    <submittedName>
        <fullName evidence="2">Uncharacterized protein</fullName>
    </submittedName>
</protein>
<sequence>MTCEKDSEDEKLLQFVREDKIRDTDMNSPLPLAAQCSSGSIQFAVFCKVVGVLEACNLPCFVGYDSDMPAVLQSSRADAAAAAAATAAQLQAQLLALFVEDRSERRLAAGHAPGAALAGQKLSQGREVASQEPRDSQAPAKRGSSARGSSQKVRLSPCPSQSCTQCPHHEQVARGASGPEAVVVFRAENALPMERSKNSVLSGPLCGMRRSASAGSLAQTKLVKRQVLQSDATPPRSCGRVRGFLGQAHRAGFNSAAREQPVQSTRQSKTISSVAALAAPSAAAAEGVGVAGAVAAGPFLEACHLLGRSSSSGGNSSSNSNNNKQRSAGGSQDQIRGLELLRQAAQQQNVDALQMLGSLYRGEEPVGTALQTLAGGARLVRPDVVQASRYLSHACALLRKRVTELSEEKAGRAANNNNSNRAAGGGEPAQLRLLALAAGFSARMGHLLGLSRALDAWRAFAAWLLLARALTKLDQQRQQAVALRHSPSAPKANLAGCAGRSSQVGPLQWHASALALPEKLRQAEASVAEAARAALAEAAEAADAAYAEAAAAAEAMLAEVTGSAIACETWASLSEAAECSFADSAHSFGPVGGAAGPLLNDSQLKAARRLARSLTAPLLRLALGTALRHWGARAAELAAADAATSVATASSTAAGSSRPGARLSNNNNNLDSDNNNSNNNNTYWQLLQPTERLQLLKDQAASLEQSIFLFEETAQQEVAHWRRRVDDVRRARFGSASQAASTTCSHQVFKSCSPSAAMPLAHGSQHCHQPPG</sequence>
<reference evidence="2" key="1">
    <citation type="submission" date="2021-02" db="EMBL/GenBank/DDBJ databases">
        <authorList>
            <person name="Dougan E. K."/>
            <person name="Rhodes N."/>
            <person name="Thang M."/>
            <person name="Chan C."/>
        </authorList>
    </citation>
    <scope>NUCLEOTIDE SEQUENCE</scope>
</reference>
<name>A0A813HKX5_POLGL</name>
<feature type="compositionally biased region" description="Low complexity" evidence="1">
    <location>
        <begin position="650"/>
        <end position="681"/>
    </location>
</feature>
<gene>
    <name evidence="2" type="ORF">PGLA1383_LOCUS53446</name>
</gene>
<dbReference type="AlphaFoldDB" id="A0A813HKX5"/>
<feature type="region of interest" description="Disordered" evidence="1">
    <location>
        <begin position="109"/>
        <end position="166"/>
    </location>
</feature>
<comment type="caution">
    <text evidence="2">The sequence shown here is derived from an EMBL/GenBank/DDBJ whole genome shotgun (WGS) entry which is preliminary data.</text>
</comment>
<feature type="compositionally biased region" description="Polar residues" evidence="1">
    <location>
        <begin position="146"/>
        <end position="165"/>
    </location>
</feature>
<feature type="compositionally biased region" description="Low complexity" evidence="1">
    <location>
        <begin position="109"/>
        <end position="119"/>
    </location>
</feature>